<dbReference type="AlphaFoldDB" id="A0A7G9YNN2"/>
<accession>A0A7G9YNN2</accession>
<evidence type="ECO:0000256" key="2">
    <source>
        <dbReference type="SAM" id="Phobius"/>
    </source>
</evidence>
<evidence type="ECO:0000313" key="3">
    <source>
        <dbReference type="EMBL" id="QNO49616.1"/>
    </source>
</evidence>
<feature type="compositionally biased region" description="Polar residues" evidence="1">
    <location>
        <begin position="29"/>
        <end position="47"/>
    </location>
</feature>
<keyword evidence="2" id="KW-0472">Membrane</keyword>
<keyword evidence="2" id="KW-1133">Transmembrane helix</keyword>
<proteinExistence type="predicted"/>
<protein>
    <submittedName>
        <fullName evidence="3">Uncharacterized protein</fullName>
    </submittedName>
</protein>
<feature type="region of interest" description="Disordered" evidence="1">
    <location>
        <begin position="1"/>
        <end position="50"/>
    </location>
</feature>
<dbReference type="EMBL" id="MT631384">
    <property type="protein sequence ID" value="QNO49616.1"/>
    <property type="molecule type" value="Genomic_DNA"/>
</dbReference>
<organism evidence="3">
    <name type="scientific">Candidatus Methanogaster sp. ANME-2c ERB4</name>
    <dbReference type="NCBI Taxonomy" id="2759911"/>
    <lineage>
        <taxon>Archaea</taxon>
        <taxon>Methanobacteriati</taxon>
        <taxon>Methanobacteriota</taxon>
        <taxon>Stenosarchaea group</taxon>
        <taxon>Methanomicrobia</taxon>
        <taxon>Methanosarcinales</taxon>
        <taxon>ANME-2 cluster</taxon>
        <taxon>Candidatus Methanogasteraceae</taxon>
        <taxon>Candidatus Methanogaster</taxon>
    </lineage>
</organism>
<name>A0A7G9YNN2_9EURY</name>
<keyword evidence="2" id="KW-0812">Transmembrane</keyword>
<evidence type="ECO:0000256" key="1">
    <source>
        <dbReference type="SAM" id="MobiDB-lite"/>
    </source>
</evidence>
<feature type="transmembrane region" description="Helical" evidence="2">
    <location>
        <begin position="67"/>
        <end position="86"/>
    </location>
</feature>
<sequence>MTRLRAIGQRSRGADQRSKPSRSELIRNGTETKSIATTTPGSASLNLTIDERGSPINPCDPKTVRSAIPATVCGMMIGVSMMLSVIPLPGKSRLARNYASGMPNANAIAVAANAIYIVKRMI</sequence>
<feature type="transmembrane region" description="Helical" evidence="2">
    <location>
        <begin position="98"/>
        <end position="118"/>
    </location>
</feature>
<reference evidence="3" key="1">
    <citation type="submission" date="2020-06" db="EMBL/GenBank/DDBJ databases">
        <title>Unique genomic features of the anaerobic methanotrophic archaea.</title>
        <authorList>
            <person name="Chadwick G.L."/>
            <person name="Skennerton C.T."/>
            <person name="Laso-Perez R."/>
            <person name="Leu A.O."/>
            <person name="Speth D.R."/>
            <person name="Yu H."/>
            <person name="Morgan-Lang C."/>
            <person name="Hatzenpichler R."/>
            <person name="Goudeau D."/>
            <person name="Malmstrom R."/>
            <person name="Brazelton W.J."/>
            <person name="Woyke T."/>
            <person name="Hallam S.J."/>
            <person name="Tyson G.W."/>
            <person name="Wegener G."/>
            <person name="Boetius A."/>
            <person name="Orphan V."/>
        </authorList>
    </citation>
    <scope>NUCLEOTIDE SEQUENCE</scope>
</reference>
<feature type="compositionally biased region" description="Basic and acidic residues" evidence="1">
    <location>
        <begin position="12"/>
        <end position="25"/>
    </location>
</feature>
<gene>
    <name evidence="3" type="ORF">AIHMFPNM_00017</name>
</gene>